<accession>I1CLC5</accession>
<evidence type="ECO:0000313" key="2">
    <source>
        <dbReference type="Proteomes" id="UP000009138"/>
    </source>
</evidence>
<protein>
    <submittedName>
        <fullName evidence="1">Uncharacterized protein</fullName>
    </submittedName>
</protein>
<reference evidence="1 2" key="1">
    <citation type="journal article" date="2009" name="PLoS Genet.">
        <title>Genomic analysis of the basal lineage fungus Rhizopus oryzae reveals a whole-genome duplication.</title>
        <authorList>
            <person name="Ma L.-J."/>
            <person name="Ibrahim A.S."/>
            <person name="Skory C."/>
            <person name="Grabherr M.G."/>
            <person name="Burger G."/>
            <person name="Butler M."/>
            <person name="Elias M."/>
            <person name="Idnurm A."/>
            <person name="Lang B.F."/>
            <person name="Sone T."/>
            <person name="Abe A."/>
            <person name="Calvo S.E."/>
            <person name="Corrochano L.M."/>
            <person name="Engels R."/>
            <person name="Fu J."/>
            <person name="Hansberg W."/>
            <person name="Kim J.-M."/>
            <person name="Kodira C.D."/>
            <person name="Koehrsen M.J."/>
            <person name="Liu B."/>
            <person name="Miranda-Saavedra D."/>
            <person name="O'Leary S."/>
            <person name="Ortiz-Castellanos L."/>
            <person name="Poulter R."/>
            <person name="Rodriguez-Romero J."/>
            <person name="Ruiz-Herrera J."/>
            <person name="Shen Y.-Q."/>
            <person name="Zeng Q."/>
            <person name="Galagan J."/>
            <person name="Birren B.W."/>
            <person name="Cuomo C.A."/>
            <person name="Wickes B.L."/>
        </authorList>
    </citation>
    <scope>NUCLEOTIDE SEQUENCE [LARGE SCALE GENOMIC DNA]</scope>
    <source>
        <strain evidence="2">RA 99-880 / ATCC MYA-4621 / FGSC 9543 / NRRL 43880</strain>
    </source>
</reference>
<dbReference type="VEuPathDB" id="FungiDB:RO3G_13966"/>
<dbReference type="EMBL" id="CH476744">
    <property type="protein sequence ID" value="EIE89255.1"/>
    <property type="molecule type" value="Genomic_DNA"/>
</dbReference>
<dbReference type="Proteomes" id="UP000009138">
    <property type="component" value="Unassembled WGS sequence"/>
</dbReference>
<sequence length="130" mass="14933">MKHSPHTILSELTDFLSGIKRLNVPVYTVWDSIEDVEIVKKFSSKQYHIPNLFLLDEKSSHLLDIGGVYLRLFGLGGAVDPLKADFTISGSFHSQYVAAYNLYARQSEIDYELIQSQNSFMQLWEYINQV</sequence>
<dbReference type="RefSeq" id="XP_067524651.1">
    <property type="nucleotide sequence ID" value="XM_067668550.1"/>
</dbReference>
<dbReference type="InParanoid" id="I1CLC5"/>
<name>I1CLC5_RHIO9</name>
<evidence type="ECO:0000313" key="1">
    <source>
        <dbReference type="EMBL" id="EIE89255.1"/>
    </source>
</evidence>
<dbReference type="GeneID" id="93620931"/>
<proteinExistence type="predicted"/>
<dbReference type="AlphaFoldDB" id="I1CLC5"/>
<organism evidence="1 2">
    <name type="scientific">Rhizopus delemar (strain RA 99-880 / ATCC MYA-4621 / FGSC 9543 / NRRL 43880)</name>
    <name type="common">Mucormycosis agent</name>
    <name type="synonym">Rhizopus arrhizus var. delemar</name>
    <dbReference type="NCBI Taxonomy" id="246409"/>
    <lineage>
        <taxon>Eukaryota</taxon>
        <taxon>Fungi</taxon>
        <taxon>Fungi incertae sedis</taxon>
        <taxon>Mucoromycota</taxon>
        <taxon>Mucoromycotina</taxon>
        <taxon>Mucoromycetes</taxon>
        <taxon>Mucorales</taxon>
        <taxon>Mucorineae</taxon>
        <taxon>Rhizopodaceae</taxon>
        <taxon>Rhizopus</taxon>
    </lineage>
</organism>
<dbReference type="STRING" id="246409.I1CLC5"/>
<gene>
    <name evidence="1" type="ORF">RO3G_13966</name>
</gene>
<keyword evidence="2" id="KW-1185">Reference proteome</keyword>